<proteinExistence type="predicted"/>
<protein>
    <recommendedName>
        <fullName evidence="2">Ice-binding protein C-terminal domain-containing protein</fullName>
    </recommendedName>
</protein>
<dbReference type="InterPro" id="IPR013424">
    <property type="entry name" value="Ice-binding_C"/>
</dbReference>
<evidence type="ECO:0000259" key="2">
    <source>
        <dbReference type="Pfam" id="PF07589"/>
    </source>
</evidence>
<gene>
    <name evidence="3" type="ORF">HAHE_10690</name>
</gene>
<keyword evidence="1" id="KW-1133">Transmembrane helix</keyword>
<keyword evidence="1" id="KW-0812">Transmembrane</keyword>
<evidence type="ECO:0000256" key="1">
    <source>
        <dbReference type="SAM" id="Phobius"/>
    </source>
</evidence>
<accession>A0ABN6H0V9</accession>
<name>A0ABN6H0V9_9BACT</name>
<keyword evidence="1" id="KW-0472">Membrane</keyword>
<organism evidence="3 4">
    <name type="scientific">Haloferula helveola</name>
    <dbReference type="NCBI Taxonomy" id="490095"/>
    <lineage>
        <taxon>Bacteria</taxon>
        <taxon>Pseudomonadati</taxon>
        <taxon>Verrucomicrobiota</taxon>
        <taxon>Verrucomicrobiia</taxon>
        <taxon>Verrucomicrobiales</taxon>
        <taxon>Verrucomicrobiaceae</taxon>
        <taxon>Haloferula</taxon>
    </lineage>
</organism>
<dbReference type="Proteomes" id="UP001374893">
    <property type="component" value="Chromosome"/>
</dbReference>
<evidence type="ECO:0000313" key="3">
    <source>
        <dbReference type="EMBL" id="BCX47161.1"/>
    </source>
</evidence>
<feature type="domain" description="Ice-binding protein C-terminal" evidence="2">
    <location>
        <begin position="164"/>
        <end position="188"/>
    </location>
</feature>
<feature type="transmembrane region" description="Helical" evidence="1">
    <location>
        <begin position="168"/>
        <end position="184"/>
    </location>
</feature>
<reference evidence="3 4" key="1">
    <citation type="submission" date="2021-06" db="EMBL/GenBank/DDBJ databases">
        <title>Complete genome of Haloferula helveola possessing various polysaccharide degrading enzymes.</title>
        <authorList>
            <person name="Takami H."/>
            <person name="Huang C."/>
            <person name="Hamasaki K."/>
        </authorList>
    </citation>
    <scope>NUCLEOTIDE SEQUENCE [LARGE SCALE GENOMIC DNA]</scope>
    <source>
        <strain evidence="3 4">CN-1</strain>
    </source>
</reference>
<sequence length="188" mass="19176">MATALNLNDATPVSFTYSEPGSPSPFATASIASPSGGGTPTPNVTSSFTYTILFEVETGQAANVIFDFSYDLVEDGLNGQITWNVVGPGGLVGALSGSVGSNASDTENLVNQSIPTQAFQLTNAGSYTFTLTGTTNGDNQSVNPNTSVTVNADSLNFTAASVSTVPEPGTAILGIAGIALLFGVRRRR</sequence>
<keyword evidence="4" id="KW-1185">Reference proteome</keyword>
<dbReference type="EMBL" id="AP024702">
    <property type="protein sequence ID" value="BCX47161.1"/>
    <property type="molecule type" value="Genomic_DNA"/>
</dbReference>
<evidence type="ECO:0000313" key="4">
    <source>
        <dbReference type="Proteomes" id="UP001374893"/>
    </source>
</evidence>
<dbReference type="Pfam" id="PF07589">
    <property type="entry name" value="PEP-CTERM"/>
    <property type="match status" value="1"/>
</dbReference>